<dbReference type="InterPro" id="IPR002571">
    <property type="entry name" value="HrcA"/>
</dbReference>
<gene>
    <name evidence="5 7" type="primary">hrcA</name>
    <name evidence="7" type="ORF">IAD22_01255</name>
</gene>
<dbReference type="Gene3D" id="1.10.10.10">
    <property type="entry name" value="Winged helix-like DNA-binding domain superfamily/Winged helix DNA-binding domain"/>
    <property type="match status" value="1"/>
</dbReference>
<comment type="caution">
    <text evidence="7">The sequence shown here is derived from an EMBL/GenBank/DDBJ whole genome shotgun (WGS) entry which is preliminary data.</text>
</comment>
<dbReference type="GO" id="GO:0045892">
    <property type="term" value="P:negative regulation of DNA-templated transcription"/>
    <property type="evidence" value="ECO:0007669"/>
    <property type="project" value="UniProtKB-UniRule"/>
</dbReference>
<evidence type="ECO:0000259" key="6">
    <source>
        <dbReference type="Pfam" id="PF01628"/>
    </source>
</evidence>
<reference evidence="7" key="1">
    <citation type="submission" date="2020-10" db="EMBL/GenBank/DDBJ databases">
        <authorList>
            <person name="Gilroy R."/>
        </authorList>
    </citation>
    <scope>NUCLEOTIDE SEQUENCE</scope>
    <source>
        <strain evidence="7">ChiGjej1B1-1684</strain>
    </source>
</reference>
<name>A0A9D1S7R7_9FIRM</name>
<dbReference type="AlphaFoldDB" id="A0A9D1S7R7"/>
<evidence type="ECO:0000256" key="5">
    <source>
        <dbReference type="HAMAP-Rule" id="MF_00081"/>
    </source>
</evidence>
<dbReference type="InterPro" id="IPR021153">
    <property type="entry name" value="HrcA_C"/>
</dbReference>
<protein>
    <recommendedName>
        <fullName evidence="5">Heat-inducible transcription repressor HrcA</fullName>
    </recommendedName>
</protein>
<dbReference type="InterPro" id="IPR036388">
    <property type="entry name" value="WH-like_DNA-bd_sf"/>
</dbReference>
<feature type="domain" description="Heat-inducible transcription repressor HrcA C-terminal" evidence="6">
    <location>
        <begin position="105"/>
        <end position="322"/>
    </location>
</feature>
<dbReference type="GO" id="GO:0003677">
    <property type="term" value="F:DNA binding"/>
    <property type="evidence" value="ECO:0007669"/>
    <property type="project" value="InterPro"/>
</dbReference>
<dbReference type="InterPro" id="IPR023120">
    <property type="entry name" value="WHTH_transcript_rep_HrcA_IDD"/>
</dbReference>
<keyword evidence="1 5" id="KW-0678">Repressor</keyword>
<evidence type="ECO:0000313" key="7">
    <source>
        <dbReference type="EMBL" id="HIU49627.1"/>
    </source>
</evidence>
<comment type="function">
    <text evidence="5">Negative regulator of class I heat shock genes (grpE-dnaK-dnaJ and groELS operons). Prevents heat-shock induction of these operons.</text>
</comment>
<evidence type="ECO:0000256" key="1">
    <source>
        <dbReference type="ARBA" id="ARBA00022491"/>
    </source>
</evidence>
<dbReference type="EMBL" id="DVNG01000018">
    <property type="protein sequence ID" value="HIU49627.1"/>
    <property type="molecule type" value="Genomic_DNA"/>
</dbReference>
<evidence type="ECO:0000256" key="4">
    <source>
        <dbReference type="ARBA" id="ARBA00023163"/>
    </source>
</evidence>
<organism evidence="7 8">
    <name type="scientific">Candidatus Limousia pullorum</name>
    <dbReference type="NCBI Taxonomy" id="2840860"/>
    <lineage>
        <taxon>Bacteria</taxon>
        <taxon>Bacillati</taxon>
        <taxon>Bacillota</taxon>
        <taxon>Clostridia</taxon>
        <taxon>Eubacteriales</taxon>
        <taxon>Oscillospiraceae</taxon>
        <taxon>Oscillospiraceae incertae sedis</taxon>
        <taxon>Candidatus Limousia</taxon>
    </lineage>
</organism>
<proteinExistence type="inferred from homology"/>
<comment type="similarity">
    <text evidence="5">Belongs to the HrcA family.</text>
</comment>
<evidence type="ECO:0000256" key="2">
    <source>
        <dbReference type="ARBA" id="ARBA00023015"/>
    </source>
</evidence>
<dbReference type="PANTHER" id="PTHR34824">
    <property type="entry name" value="HEAT-INDUCIBLE TRANSCRIPTION REPRESSOR HRCA"/>
    <property type="match status" value="1"/>
</dbReference>
<dbReference type="Proteomes" id="UP000824118">
    <property type="component" value="Unassembled WGS sequence"/>
</dbReference>
<evidence type="ECO:0000313" key="8">
    <source>
        <dbReference type="Proteomes" id="UP000824118"/>
    </source>
</evidence>
<dbReference type="InterPro" id="IPR036390">
    <property type="entry name" value="WH_DNA-bd_sf"/>
</dbReference>
<dbReference type="Gene3D" id="3.30.450.40">
    <property type="match status" value="1"/>
</dbReference>
<accession>A0A9D1S7R7</accession>
<dbReference type="PANTHER" id="PTHR34824:SF1">
    <property type="entry name" value="HEAT-INDUCIBLE TRANSCRIPTION REPRESSOR HRCA"/>
    <property type="match status" value="1"/>
</dbReference>
<sequence>MQLTQRKQKILSAVAENYLMTGEPVGSKFLQTETDLNVSSATIRNELADLSAMGYLEQPHTSAGRIPTLMGLRYYIDNLMEIKPINPRVAEYITRSLESHFEAPESILSEASKVVATVTGLTAITTTPPSEDVRVHRLHFVQTGRHTGMTVLVTSSGMIKTQLFRTEFVLTPEMLRVFDAALNECFAGMPLEDITIPFIQTTAASFGNLSLFMPSVLVSVSEAAQQATKTQMTVSGMTNLMFSGGEYMTDVRAAVSFLNDRERLSELLHTKVSENRIFIGEESGEPELKNCSLVVSRYDIAGRTAGAVAAVGIGRIDFAAVMSVVKFTAEKAGNLINELVEV</sequence>
<reference evidence="7" key="2">
    <citation type="journal article" date="2021" name="PeerJ">
        <title>Extensive microbial diversity within the chicken gut microbiome revealed by metagenomics and culture.</title>
        <authorList>
            <person name="Gilroy R."/>
            <person name="Ravi A."/>
            <person name="Getino M."/>
            <person name="Pursley I."/>
            <person name="Horton D.L."/>
            <person name="Alikhan N.F."/>
            <person name="Baker D."/>
            <person name="Gharbi K."/>
            <person name="Hall N."/>
            <person name="Watson M."/>
            <person name="Adriaenssens E.M."/>
            <person name="Foster-Nyarko E."/>
            <person name="Jarju S."/>
            <person name="Secka A."/>
            <person name="Antonio M."/>
            <person name="Oren A."/>
            <person name="Chaudhuri R.R."/>
            <person name="La Ragione R."/>
            <person name="Hildebrand F."/>
            <person name="Pallen M.J."/>
        </authorList>
    </citation>
    <scope>NUCLEOTIDE SEQUENCE</scope>
    <source>
        <strain evidence="7">ChiGjej1B1-1684</strain>
    </source>
</reference>
<dbReference type="Pfam" id="PF01628">
    <property type="entry name" value="HrcA"/>
    <property type="match status" value="1"/>
</dbReference>
<dbReference type="InterPro" id="IPR029016">
    <property type="entry name" value="GAF-like_dom_sf"/>
</dbReference>
<dbReference type="HAMAP" id="MF_00081">
    <property type="entry name" value="HrcA"/>
    <property type="match status" value="1"/>
</dbReference>
<dbReference type="NCBIfam" id="TIGR00331">
    <property type="entry name" value="hrcA"/>
    <property type="match status" value="1"/>
</dbReference>
<dbReference type="SUPFAM" id="SSF46785">
    <property type="entry name" value="Winged helix' DNA-binding domain"/>
    <property type="match status" value="1"/>
</dbReference>
<dbReference type="SUPFAM" id="SSF55781">
    <property type="entry name" value="GAF domain-like"/>
    <property type="match status" value="1"/>
</dbReference>
<keyword evidence="2 5" id="KW-0805">Transcription regulation</keyword>
<keyword evidence="3 5" id="KW-0346">Stress response</keyword>
<keyword evidence="4 5" id="KW-0804">Transcription</keyword>
<dbReference type="Gene3D" id="3.30.390.60">
    <property type="entry name" value="Heat-inducible transcription repressor hrca homolog, domain 3"/>
    <property type="match status" value="1"/>
</dbReference>
<dbReference type="PIRSF" id="PIRSF005485">
    <property type="entry name" value="HrcA"/>
    <property type="match status" value="1"/>
</dbReference>
<evidence type="ECO:0000256" key="3">
    <source>
        <dbReference type="ARBA" id="ARBA00023016"/>
    </source>
</evidence>